<reference evidence="2" key="1">
    <citation type="submission" date="2014-09" db="EMBL/GenBank/DDBJ databases">
        <authorList>
            <person name="Magalhaes I.L.F."/>
            <person name="Oliveira U."/>
            <person name="Santos F.R."/>
            <person name="Vidigal T.H.D.A."/>
            <person name="Brescovit A.D."/>
            <person name="Santos A.J."/>
        </authorList>
    </citation>
    <scope>NUCLEOTIDE SEQUENCE</scope>
    <source>
        <tissue evidence="2">Shoot tissue taken approximately 20 cm above the soil surface</tissue>
    </source>
</reference>
<sequence>MGEKAARRTGEQKKAEAMQIGSVDGGSKCISTPPASAPDPTQPLSFLQQQEKLQ</sequence>
<accession>A0A0A9ARQ6</accession>
<reference evidence="2" key="2">
    <citation type="journal article" date="2015" name="Data Brief">
        <title>Shoot transcriptome of the giant reed, Arundo donax.</title>
        <authorList>
            <person name="Barrero R.A."/>
            <person name="Guerrero F.D."/>
            <person name="Moolhuijzen P."/>
            <person name="Goolsby J.A."/>
            <person name="Tidwell J."/>
            <person name="Bellgard S.E."/>
            <person name="Bellgard M.I."/>
        </authorList>
    </citation>
    <scope>NUCLEOTIDE SEQUENCE</scope>
    <source>
        <tissue evidence="2">Shoot tissue taken approximately 20 cm above the soil surface</tissue>
    </source>
</reference>
<organism evidence="2">
    <name type="scientific">Arundo donax</name>
    <name type="common">Giant reed</name>
    <name type="synonym">Donax arundinaceus</name>
    <dbReference type="NCBI Taxonomy" id="35708"/>
    <lineage>
        <taxon>Eukaryota</taxon>
        <taxon>Viridiplantae</taxon>
        <taxon>Streptophyta</taxon>
        <taxon>Embryophyta</taxon>
        <taxon>Tracheophyta</taxon>
        <taxon>Spermatophyta</taxon>
        <taxon>Magnoliopsida</taxon>
        <taxon>Liliopsida</taxon>
        <taxon>Poales</taxon>
        <taxon>Poaceae</taxon>
        <taxon>PACMAD clade</taxon>
        <taxon>Arundinoideae</taxon>
        <taxon>Arundineae</taxon>
        <taxon>Arundo</taxon>
    </lineage>
</organism>
<feature type="compositionally biased region" description="Polar residues" evidence="1">
    <location>
        <begin position="42"/>
        <end position="54"/>
    </location>
</feature>
<protein>
    <submittedName>
        <fullName evidence="2">Uncharacterized protein</fullName>
    </submittedName>
</protein>
<dbReference type="EMBL" id="GBRH01244074">
    <property type="protein sequence ID" value="JAD53821.1"/>
    <property type="molecule type" value="Transcribed_RNA"/>
</dbReference>
<evidence type="ECO:0000256" key="1">
    <source>
        <dbReference type="SAM" id="MobiDB-lite"/>
    </source>
</evidence>
<feature type="region of interest" description="Disordered" evidence="1">
    <location>
        <begin position="1"/>
        <end position="54"/>
    </location>
</feature>
<proteinExistence type="predicted"/>
<name>A0A0A9ARQ6_ARUDO</name>
<evidence type="ECO:0000313" key="2">
    <source>
        <dbReference type="EMBL" id="JAD53821.1"/>
    </source>
</evidence>
<feature type="compositionally biased region" description="Basic and acidic residues" evidence="1">
    <location>
        <begin position="1"/>
        <end position="16"/>
    </location>
</feature>
<dbReference type="AlphaFoldDB" id="A0A0A9ARQ6"/>